<dbReference type="GO" id="GO:0005657">
    <property type="term" value="C:replication fork"/>
    <property type="evidence" value="ECO:0007669"/>
    <property type="project" value="TreeGrafter"/>
</dbReference>
<dbReference type="GO" id="GO:0005524">
    <property type="term" value="F:ATP binding"/>
    <property type="evidence" value="ECO:0007669"/>
    <property type="project" value="UniProtKB-KW"/>
</dbReference>
<dbReference type="AlphaFoldDB" id="A0A9P1BSU1"/>
<dbReference type="InterPro" id="IPR027417">
    <property type="entry name" value="P-loop_NTPase"/>
</dbReference>
<dbReference type="GO" id="GO:0000707">
    <property type="term" value="P:meiotic DNA recombinase assembly"/>
    <property type="evidence" value="ECO:0007669"/>
    <property type="project" value="TreeGrafter"/>
</dbReference>
<evidence type="ECO:0000256" key="4">
    <source>
        <dbReference type="ARBA" id="ARBA00022840"/>
    </source>
</evidence>
<evidence type="ECO:0000313" key="11">
    <source>
        <dbReference type="Proteomes" id="UP001152797"/>
    </source>
</evidence>
<proteinExistence type="predicted"/>
<accession>A0A9P1BSU1</accession>
<dbReference type="PROSITE" id="PS50162">
    <property type="entry name" value="RECA_2"/>
    <property type="match status" value="1"/>
</dbReference>
<dbReference type="GO" id="GO:0007131">
    <property type="term" value="P:reciprocal meiotic recombination"/>
    <property type="evidence" value="ECO:0007669"/>
    <property type="project" value="TreeGrafter"/>
</dbReference>
<evidence type="ECO:0000313" key="9">
    <source>
        <dbReference type="EMBL" id="CAI3978947.1"/>
    </source>
</evidence>
<feature type="domain" description="RecA family profile 1" evidence="8">
    <location>
        <begin position="90"/>
        <end position="274"/>
    </location>
</feature>
<keyword evidence="6" id="KW-0539">Nucleus</keyword>
<keyword evidence="3" id="KW-0227">DNA damage</keyword>
<dbReference type="EMBL" id="CAMXCT030000446">
    <property type="protein sequence ID" value="CAL4766259.1"/>
    <property type="molecule type" value="Genomic_DNA"/>
</dbReference>
<dbReference type="PANTHER" id="PTHR46239:SF1">
    <property type="entry name" value="DNA REPAIR PROTEIN RAD51 HOMOLOG 3"/>
    <property type="match status" value="1"/>
</dbReference>
<dbReference type="GO" id="GO:0033063">
    <property type="term" value="C:Rad51B-Rad51C-Rad51D-XRCC2 complex"/>
    <property type="evidence" value="ECO:0007669"/>
    <property type="project" value="TreeGrafter"/>
</dbReference>
<keyword evidence="11" id="KW-1185">Reference proteome</keyword>
<evidence type="ECO:0000256" key="6">
    <source>
        <dbReference type="ARBA" id="ARBA00023242"/>
    </source>
</evidence>
<organism evidence="9">
    <name type="scientific">Cladocopium goreaui</name>
    <dbReference type="NCBI Taxonomy" id="2562237"/>
    <lineage>
        <taxon>Eukaryota</taxon>
        <taxon>Sar</taxon>
        <taxon>Alveolata</taxon>
        <taxon>Dinophyceae</taxon>
        <taxon>Suessiales</taxon>
        <taxon>Symbiodiniaceae</taxon>
        <taxon>Cladocopium</taxon>
    </lineage>
</organism>
<dbReference type="Proteomes" id="UP001152797">
    <property type="component" value="Unassembled WGS sequence"/>
</dbReference>
<dbReference type="EMBL" id="CAMXCT020000446">
    <property type="protein sequence ID" value="CAL1132322.1"/>
    <property type="molecule type" value="Genomic_DNA"/>
</dbReference>
<gene>
    <name evidence="9" type="ORF">C1SCF055_LOCUS6935</name>
</gene>
<dbReference type="PANTHER" id="PTHR46239">
    <property type="entry name" value="DNA REPAIR PROTEIN RAD51 HOMOLOG 3 RAD51C"/>
    <property type="match status" value="1"/>
</dbReference>
<dbReference type="GO" id="GO:0033065">
    <property type="term" value="C:Rad51C-XRCC3 complex"/>
    <property type="evidence" value="ECO:0007669"/>
    <property type="project" value="TreeGrafter"/>
</dbReference>
<dbReference type="InterPro" id="IPR020588">
    <property type="entry name" value="RecA_ATP-bd"/>
</dbReference>
<dbReference type="Gene3D" id="3.40.50.300">
    <property type="entry name" value="P-loop containing nucleotide triphosphate hydrolases"/>
    <property type="match status" value="1"/>
</dbReference>
<dbReference type="OrthoDB" id="342627at2759"/>
<dbReference type="SUPFAM" id="SSF52540">
    <property type="entry name" value="P-loop containing nucleoside triphosphate hydrolases"/>
    <property type="match status" value="1"/>
</dbReference>
<keyword evidence="5" id="KW-0234">DNA repair</keyword>
<name>A0A9P1BSU1_9DINO</name>
<dbReference type="GO" id="GO:0140664">
    <property type="term" value="F:ATP-dependent DNA damage sensor activity"/>
    <property type="evidence" value="ECO:0007669"/>
    <property type="project" value="InterPro"/>
</dbReference>
<sequence length="364" mass="39275">MDAKLPASAQALDVRILHSIPTPVADALISRGCRQAPDVTPEALKEVLAQHHVAGLEQRANSMLSACRQEAAKDAWRSADSALSLLRKTARPKVTLPCTGLNQLLGNALRGGALLEVFGLPGSGKTQFCLQLCAAVQIPCDPNISIVEAVFIDTEGSFVPQRYLQVCEALLAERRPHLDPPAAAAQLEAVMRSLHVCRAYDATELYSTIKQLGAFIKGRRRPVGAVVVDSIAFSFRHELMDNTAQRARVLAEIAGTLRQLGADHDLLAVVTNHMTTRFGREDTWLAPALGETWAHQASTQLRLEKMACWQQPGLGRATLTKSVEKAACSCAYRISHKGLRDDGPEAMPVDGGCTGLAPLWGRIA</sequence>
<evidence type="ECO:0000256" key="5">
    <source>
        <dbReference type="ARBA" id="ARBA00023204"/>
    </source>
</evidence>
<protein>
    <recommendedName>
        <fullName evidence="7">DNA repair protein RAD51 homolog 3</fullName>
    </recommendedName>
</protein>
<comment type="subcellular location">
    <subcellularLocation>
        <location evidence="1">Nucleus</location>
    </subcellularLocation>
</comment>
<dbReference type="GO" id="GO:0000400">
    <property type="term" value="F:four-way junction DNA binding"/>
    <property type="evidence" value="ECO:0007669"/>
    <property type="project" value="TreeGrafter"/>
</dbReference>
<comment type="caution">
    <text evidence="9">The sequence shown here is derived from an EMBL/GenBank/DDBJ whole genome shotgun (WGS) entry which is preliminary data.</text>
</comment>
<dbReference type="Pfam" id="PF08423">
    <property type="entry name" value="Rad51"/>
    <property type="match status" value="1"/>
</dbReference>
<keyword evidence="4" id="KW-0067">ATP-binding</keyword>
<dbReference type="InterPro" id="IPR052093">
    <property type="entry name" value="HR_Repair_Mediator"/>
</dbReference>
<dbReference type="EMBL" id="CAMXCT010000446">
    <property type="protein sequence ID" value="CAI3978947.1"/>
    <property type="molecule type" value="Genomic_DNA"/>
</dbReference>
<evidence type="ECO:0000256" key="1">
    <source>
        <dbReference type="ARBA" id="ARBA00004123"/>
    </source>
</evidence>
<keyword evidence="2" id="KW-0547">Nucleotide-binding</keyword>
<reference evidence="9" key="1">
    <citation type="submission" date="2022-10" db="EMBL/GenBank/DDBJ databases">
        <authorList>
            <person name="Chen Y."/>
            <person name="Dougan E. K."/>
            <person name="Chan C."/>
            <person name="Rhodes N."/>
            <person name="Thang M."/>
        </authorList>
    </citation>
    <scope>NUCLEOTIDE SEQUENCE</scope>
</reference>
<evidence type="ECO:0000256" key="3">
    <source>
        <dbReference type="ARBA" id="ARBA00022763"/>
    </source>
</evidence>
<evidence type="ECO:0000259" key="8">
    <source>
        <dbReference type="PROSITE" id="PS50162"/>
    </source>
</evidence>
<dbReference type="GO" id="GO:0008821">
    <property type="term" value="F:crossover junction DNA endonuclease activity"/>
    <property type="evidence" value="ECO:0007669"/>
    <property type="project" value="TreeGrafter"/>
</dbReference>
<evidence type="ECO:0000313" key="10">
    <source>
        <dbReference type="EMBL" id="CAL1132322.1"/>
    </source>
</evidence>
<reference evidence="10" key="2">
    <citation type="submission" date="2024-04" db="EMBL/GenBank/DDBJ databases">
        <authorList>
            <person name="Chen Y."/>
            <person name="Shah S."/>
            <person name="Dougan E. K."/>
            <person name="Thang M."/>
            <person name="Chan C."/>
        </authorList>
    </citation>
    <scope>NUCLEOTIDE SEQUENCE [LARGE SCALE GENOMIC DNA]</scope>
</reference>
<dbReference type="InterPro" id="IPR013632">
    <property type="entry name" value="Rad51_C"/>
</dbReference>
<evidence type="ECO:0000256" key="7">
    <source>
        <dbReference type="ARBA" id="ARBA00040674"/>
    </source>
</evidence>
<evidence type="ECO:0000256" key="2">
    <source>
        <dbReference type="ARBA" id="ARBA00022741"/>
    </source>
</evidence>